<feature type="compositionally biased region" description="Basic residues" evidence="1">
    <location>
        <begin position="1"/>
        <end position="10"/>
    </location>
</feature>
<sequence length="115" mass="11992">MSWPAGRKRLTPQSPQSQYKAQFASHLADNREEQATRCACLEQLTADEAWLVKALEAVSASGEAGIGAQAPVAVSAPGKAGIDAQVPAGEPVQPQDEPAAVAVKKTTARKTVATR</sequence>
<protein>
    <recommendedName>
        <fullName evidence="4">Transposase</fullName>
    </recommendedName>
</protein>
<feature type="compositionally biased region" description="Polar residues" evidence="1">
    <location>
        <begin position="11"/>
        <end position="20"/>
    </location>
</feature>
<evidence type="ECO:0000256" key="1">
    <source>
        <dbReference type="SAM" id="MobiDB-lite"/>
    </source>
</evidence>
<reference evidence="2" key="1">
    <citation type="submission" date="2022-06" db="EMBL/GenBank/DDBJ databases">
        <title>Complete genome sequence of soil microorganisms Streptomyces sp. Qhu-M197 isolated from Alpine meadows habitats on the Tibetan Plateau.</title>
        <authorList>
            <person name="Zhang B."/>
            <person name="Xiang X."/>
            <person name="Fan J."/>
        </authorList>
    </citation>
    <scope>NUCLEOTIDE SEQUENCE</scope>
    <source>
        <strain evidence="2">Qhu-M197</strain>
    </source>
</reference>
<dbReference type="Proteomes" id="UP001056374">
    <property type="component" value="Chromosome"/>
</dbReference>
<gene>
    <name evidence="2" type="ORF">NFX46_18340</name>
</gene>
<evidence type="ECO:0008006" key="4">
    <source>
        <dbReference type="Google" id="ProtNLM"/>
    </source>
</evidence>
<feature type="compositionally biased region" description="Low complexity" evidence="1">
    <location>
        <begin position="99"/>
        <end position="115"/>
    </location>
</feature>
<evidence type="ECO:0000313" key="3">
    <source>
        <dbReference type="Proteomes" id="UP001056374"/>
    </source>
</evidence>
<proteinExistence type="predicted"/>
<feature type="region of interest" description="Disordered" evidence="1">
    <location>
        <begin position="1"/>
        <end position="25"/>
    </location>
</feature>
<name>A0ABY4Z922_9ACTN</name>
<evidence type="ECO:0000313" key="2">
    <source>
        <dbReference type="EMBL" id="USQ85559.1"/>
    </source>
</evidence>
<dbReference type="EMBL" id="CP099468">
    <property type="protein sequence ID" value="USQ85559.1"/>
    <property type="molecule type" value="Genomic_DNA"/>
</dbReference>
<keyword evidence="3" id="KW-1185">Reference proteome</keyword>
<organism evidence="2 3">
    <name type="scientific">Streptomyces phaeoluteigriseus</name>
    <dbReference type="NCBI Taxonomy" id="114686"/>
    <lineage>
        <taxon>Bacteria</taxon>
        <taxon>Bacillati</taxon>
        <taxon>Actinomycetota</taxon>
        <taxon>Actinomycetes</taxon>
        <taxon>Kitasatosporales</taxon>
        <taxon>Streptomycetaceae</taxon>
        <taxon>Streptomyces</taxon>
        <taxon>Streptomyces aurantiacus group</taxon>
    </lineage>
</organism>
<feature type="region of interest" description="Disordered" evidence="1">
    <location>
        <begin position="84"/>
        <end position="115"/>
    </location>
</feature>
<dbReference type="RefSeq" id="WP_252550691.1">
    <property type="nucleotide sequence ID" value="NZ_CP099468.1"/>
</dbReference>
<accession>A0ABY4Z922</accession>